<name>A0A7C4ARU9_9BACT</name>
<evidence type="ECO:0000313" key="1">
    <source>
        <dbReference type="EMBL" id="HGH61098.1"/>
    </source>
</evidence>
<dbReference type="EMBL" id="DTGT01000231">
    <property type="protein sequence ID" value="HGH61098.1"/>
    <property type="molecule type" value="Genomic_DNA"/>
</dbReference>
<dbReference type="AlphaFoldDB" id="A0A7C4ARU9"/>
<organism evidence="1">
    <name type="scientific">Desulfomonile tiedjei</name>
    <dbReference type="NCBI Taxonomy" id="2358"/>
    <lineage>
        <taxon>Bacteria</taxon>
        <taxon>Pseudomonadati</taxon>
        <taxon>Thermodesulfobacteriota</taxon>
        <taxon>Desulfomonilia</taxon>
        <taxon>Desulfomonilales</taxon>
        <taxon>Desulfomonilaceae</taxon>
        <taxon>Desulfomonile</taxon>
    </lineage>
</organism>
<reference evidence="1" key="1">
    <citation type="journal article" date="2020" name="mSystems">
        <title>Genome- and Community-Level Interaction Insights into Carbon Utilization and Element Cycling Functions of Hydrothermarchaeota in Hydrothermal Sediment.</title>
        <authorList>
            <person name="Zhou Z."/>
            <person name="Liu Y."/>
            <person name="Xu W."/>
            <person name="Pan J."/>
            <person name="Luo Z.H."/>
            <person name="Li M."/>
        </authorList>
    </citation>
    <scope>NUCLEOTIDE SEQUENCE [LARGE SCALE GENOMIC DNA]</scope>
    <source>
        <strain evidence="1">SpSt-769</strain>
    </source>
</reference>
<gene>
    <name evidence="1" type="ORF">ENV54_07365</name>
</gene>
<sequence length="72" mass="8058">MNKSDILKALEWVDQTARDGDAARLAQAKQALERELKSKKNVSTPEAAYKLAFESFVRKHGREPLEDVAATD</sequence>
<proteinExistence type="predicted"/>
<accession>A0A7C4ARU9</accession>
<protein>
    <submittedName>
        <fullName evidence="1">Uncharacterized protein</fullName>
    </submittedName>
</protein>
<comment type="caution">
    <text evidence="1">The sequence shown here is derived from an EMBL/GenBank/DDBJ whole genome shotgun (WGS) entry which is preliminary data.</text>
</comment>